<keyword evidence="1" id="KW-1133">Transmembrane helix</keyword>
<protein>
    <submittedName>
        <fullName evidence="2">Uncharacterized protein</fullName>
    </submittedName>
</protein>
<keyword evidence="3" id="KW-1185">Reference proteome</keyword>
<sequence length="96" mass="11012">MNRKEKRTKLLHHLGVGCGFLGLILWFFVGRELGVLDWAASLAPEGYSGAALMLGIMLIMTPAFALWTLFNRWLERKLTITGRYMEDDVYLPPKKR</sequence>
<keyword evidence="1" id="KW-0472">Membrane</keyword>
<evidence type="ECO:0000313" key="3">
    <source>
        <dbReference type="Proteomes" id="UP000294546"/>
    </source>
</evidence>
<name>A0A4R1GKL3_9GAMM</name>
<feature type="transmembrane region" description="Helical" evidence="1">
    <location>
        <begin position="12"/>
        <end position="29"/>
    </location>
</feature>
<dbReference type="AlphaFoldDB" id="A0A4R1GKL3"/>
<dbReference type="OrthoDB" id="6089563at2"/>
<accession>A0A4R1GKL3</accession>
<organism evidence="2 3">
    <name type="scientific">Marinobacterium mangrovicola</name>
    <dbReference type="NCBI Taxonomy" id="1476959"/>
    <lineage>
        <taxon>Bacteria</taxon>
        <taxon>Pseudomonadati</taxon>
        <taxon>Pseudomonadota</taxon>
        <taxon>Gammaproteobacteria</taxon>
        <taxon>Oceanospirillales</taxon>
        <taxon>Oceanospirillaceae</taxon>
        <taxon>Marinobacterium</taxon>
    </lineage>
</organism>
<feature type="transmembrane region" description="Helical" evidence="1">
    <location>
        <begin position="49"/>
        <end position="70"/>
    </location>
</feature>
<gene>
    <name evidence="2" type="ORF">CLV83_1000</name>
</gene>
<evidence type="ECO:0000313" key="2">
    <source>
        <dbReference type="EMBL" id="TCK08904.1"/>
    </source>
</evidence>
<dbReference type="RefSeq" id="WP_132288337.1">
    <property type="nucleotide sequence ID" value="NZ_SMFU01000007.1"/>
</dbReference>
<evidence type="ECO:0000256" key="1">
    <source>
        <dbReference type="SAM" id="Phobius"/>
    </source>
</evidence>
<dbReference type="EMBL" id="SMFU01000007">
    <property type="protein sequence ID" value="TCK08904.1"/>
    <property type="molecule type" value="Genomic_DNA"/>
</dbReference>
<dbReference type="Proteomes" id="UP000294546">
    <property type="component" value="Unassembled WGS sequence"/>
</dbReference>
<proteinExistence type="predicted"/>
<reference evidence="2 3" key="1">
    <citation type="submission" date="2019-03" db="EMBL/GenBank/DDBJ databases">
        <title>Genomic Encyclopedia of Archaeal and Bacterial Type Strains, Phase II (KMG-II): from individual species to whole genera.</title>
        <authorList>
            <person name="Goeker M."/>
        </authorList>
    </citation>
    <scope>NUCLEOTIDE SEQUENCE [LARGE SCALE GENOMIC DNA]</scope>
    <source>
        <strain evidence="2 3">DSM 27697</strain>
    </source>
</reference>
<keyword evidence="1" id="KW-0812">Transmembrane</keyword>
<comment type="caution">
    <text evidence="2">The sequence shown here is derived from an EMBL/GenBank/DDBJ whole genome shotgun (WGS) entry which is preliminary data.</text>
</comment>